<dbReference type="PANTHER" id="PTHR45458">
    <property type="entry name" value="SHORT-CHAIN DEHYDROGENASE/REDUCTASE SDR"/>
    <property type="match status" value="1"/>
</dbReference>
<gene>
    <name evidence="1" type="ORF">Bathy04g00050</name>
</gene>
<dbReference type="GeneID" id="19016031"/>
<dbReference type="PANTHER" id="PTHR45458:SF1">
    <property type="entry name" value="SHORT CHAIN DEHYDROGENASE"/>
    <property type="match status" value="1"/>
</dbReference>
<dbReference type="eggNOG" id="KOG1210">
    <property type="taxonomic scope" value="Eukaryota"/>
</dbReference>
<dbReference type="KEGG" id="bpg:Bathy04g00050"/>
<accession>K8EUS7</accession>
<proteinExistence type="predicted"/>
<dbReference type="InterPro" id="IPR002347">
    <property type="entry name" value="SDR_fam"/>
</dbReference>
<organism evidence="1 2">
    <name type="scientific">Bathycoccus prasinos</name>
    <dbReference type="NCBI Taxonomy" id="41875"/>
    <lineage>
        <taxon>Eukaryota</taxon>
        <taxon>Viridiplantae</taxon>
        <taxon>Chlorophyta</taxon>
        <taxon>Mamiellophyceae</taxon>
        <taxon>Mamiellales</taxon>
        <taxon>Bathycoccaceae</taxon>
        <taxon>Bathycoccus</taxon>
    </lineage>
</organism>
<protein>
    <submittedName>
        <fullName evidence="1">Oxidoreductase, short chain dehydrogenase/reductase family superfamily</fullName>
    </submittedName>
</protein>
<dbReference type="SUPFAM" id="SSF51735">
    <property type="entry name" value="NAD(P)-binding Rossmann-fold domains"/>
    <property type="match status" value="1"/>
</dbReference>
<name>K8EUS7_9CHLO</name>
<dbReference type="PRINTS" id="PR00081">
    <property type="entry name" value="GDHRDH"/>
</dbReference>
<dbReference type="OrthoDB" id="5296at2759"/>
<evidence type="ECO:0000313" key="2">
    <source>
        <dbReference type="Proteomes" id="UP000198341"/>
    </source>
</evidence>
<keyword evidence="2" id="KW-1185">Reference proteome</keyword>
<dbReference type="InterPro" id="IPR036291">
    <property type="entry name" value="NAD(P)-bd_dom_sf"/>
</dbReference>
<sequence length="354" mass="38650">MLASSLNSITRAASLSRSSFSSCSPSSSSSSSSKAAFLYSSKKTQFFSSGFVGKTDKIIVGKSKSKKLLSTSSMTTADASKYTIADQPLRFANGKKENNTRMLDIDAIYDGSFLKGKRVLVTGANRGIGLALAKELNDKGAFILGTCRKTSDDLSALSNTQVIENCEITDEKSIANAFKEITEPVDIVINNAGYFYEPLETLDSMNFEEELKMIDICAVGPLRVVKVLRDMKLLKTDGTCKIAMITSQGGSISWREVQNPDGHDYGHHMSKAAANMGSKLLAQELKKEKIAVQILHPGFNKTGMTQKYEKIWEIEGAVDASVGAKRVMHEISLMDVDKYNGLFINCEDGLQIPW</sequence>
<evidence type="ECO:0000313" key="1">
    <source>
        <dbReference type="EMBL" id="CCO16230.1"/>
    </source>
</evidence>
<dbReference type="Pfam" id="PF00106">
    <property type="entry name" value="adh_short"/>
    <property type="match status" value="1"/>
</dbReference>
<dbReference type="EMBL" id="FO082275">
    <property type="protein sequence ID" value="CCO16230.1"/>
    <property type="molecule type" value="Genomic_DNA"/>
</dbReference>
<reference evidence="1 2" key="1">
    <citation type="submission" date="2011-10" db="EMBL/GenBank/DDBJ databases">
        <authorList>
            <person name="Genoscope - CEA"/>
        </authorList>
    </citation>
    <scope>NUCLEOTIDE SEQUENCE [LARGE SCALE GENOMIC DNA]</scope>
    <source>
        <strain evidence="1 2">RCC 1105</strain>
    </source>
</reference>
<dbReference type="Gene3D" id="3.40.50.720">
    <property type="entry name" value="NAD(P)-binding Rossmann-like Domain"/>
    <property type="match status" value="1"/>
</dbReference>
<dbReference type="AlphaFoldDB" id="K8EUS7"/>
<dbReference type="RefSeq" id="XP_007513705.1">
    <property type="nucleotide sequence ID" value="XM_007513643.1"/>
</dbReference>
<dbReference type="Proteomes" id="UP000198341">
    <property type="component" value="Chromosome 4"/>
</dbReference>
<dbReference type="GO" id="GO:0016616">
    <property type="term" value="F:oxidoreductase activity, acting on the CH-OH group of donors, NAD or NADP as acceptor"/>
    <property type="evidence" value="ECO:0007669"/>
    <property type="project" value="TreeGrafter"/>
</dbReference>
<dbReference type="InterPro" id="IPR052184">
    <property type="entry name" value="SDR_enzymes"/>
</dbReference>